<keyword evidence="1" id="KW-0862">Zinc</keyword>
<dbReference type="Gene3D" id="2.40.70.10">
    <property type="entry name" value="Acid Proteases"/>
    <property type="match status" value="1"/>
</dbReference>
<dbReference type="InterPro" id="IPR001878">
    <property type="entry name" value="Znf_CCHC"/>
</dbReference>
<dbReference type="InterPro" id="IPR036875">
    <property type="entry name" value="Znf_CCHC_sf"/>
</dbReference>
<dbReference type="SMART" id="SM00343">
    <property type="entry name" value="ZnF_C2HC"/>
    <property type="match status" value="2"/>
</dbReference>
<keyword evidence="3" id="KW-1185">Reference proteome</keyword>
<feature type="domain" description="CCHC-type" evidence="2">
    <location>
        <begin position="4"/>
        <end position="19"/>
    </location>
</feature>
<reference evidence="4" key="2">
    <citation type="submission" date="2025-08" db="UniProtKB">
        <authorList>
            <consortium name="RefSeq"/>
        </authorList>
    </citation>
    <scope>IDENTIFICATION</scope>
    <source>
        <tissue evidence="4">Leaf</tissue>
    </source>
</reference>
<dbReference type="PROSITE" id="PS50158">
    <property type="entry name" value="ZF_CCHC"/>
    <property type="match status" value="2"/>
</dbReference>
<gene>
    <name evidence="4" type="primary">LOC109129135</name>
</gene>
<dbReference type="RefSeq" id="XP_019092323.1">
    <property type="nucleotide sequence ID" value="XM_019236778.1"/>
</dbReference>
<keyword evidence="1" id="KW-0479">Metal-binding</keyword>
<dbReference type="PANTHER" id="PTHR15503">
    <property type="entry name" value="LDOC1 RELATED"/>
    <property type="match status" value="1"/>
</dbReference>
<evidence type="ECO:0000256" key="1">
    <source>
        <dbReference type="PROSITE-ProRule" id="PRU00047"/>
    </source>
</evidence>
<evidence type="ECO:0000259" key="2">
    <source>
        <dbReference type="PROSITE" id="PS50158"/>
    </source>
</evidence>
<evidence type="ECO:0000313" key="3">
    <source>
        <dbReference type="Proteomes" id="UP000694864"/>
    </source>
</evidence>
<dbReference type="InterPro" id="IPR032567">
    <property type="entry name" value="RTL1-rel"/>
</dbReference>
<dbReference type="SUPFAM" id="SSF57756">
    <property type="entry name" value="Retrovirus zinc finger-like domains"/>
    <property type="match status" value="1"/>
</dbReference>
<evidence type="ECO:0000313" key="4">
    <source>
        <dbReference type="RefSeq" id="XP_019092323.1"/>
    </source>
</evidence>
<dbReference type="InterPro" id="IPR021109">
    <property type="entry name" value="Peptidase_aspartic_dom_sf"/>
</dbReference>
<dbReference type="GeneID" id="109129135"/>
<organism evidence="3 4">
    <name type="scientific">Camelina sativa</name>
    <name type="common">False flax</name>
    <name type="synonym">Myagrum sativum</name>
    <dbReference type="NCBI Taxonomy" id="90675"/>
    <lineage>
        <taxon>Eukaryota</taxon>
        <taxon>Viridiplantae</taxon>
        <taxon>Streptophyta</taxon>
        <taxon>Embryophyta</taxon>
        <taxon>Tracheophyta</taxon>
        <taxon>Spermatophyta</taxon>
        <taxon>Magnoliopsida</taxon>
        <taxon>eudicotyledons</taxon>
        <taxon>Gunneridae</taxon>
        <taxon>Pentapetalae</taxon>
        <taxon>rosids</taxon>
        <taxon>malvids</taxon>
        <taxon>Brassicales</taxon>
        <taxon>Brassicaceae</taxon>
        <taxon>Camelineae</taxon>
        <taxon>Camelina</taxon>
    </lineage>
</organism>
<dbReference type="Pfam" id="PF08284">
    <property type="entry name" value="RVP_2"/>
    <property type="match status" value="1"/>
</dbReference>
<dbReference type="Gene3D" id="4.10.60.10">
    <property type="entry name" value="Zinc finger, CCHC-type"/>
    <property type="match status" value="2"/>
</dbReference>
<accession>A0ABM1QZY5</accession>
<sequence length="263" mass="28527">MGTCLNCGEKGHMASSCPKKGSDTRVCYQCGKPGHIQPDCPQLGTQGQKRASEVLPLPPPLKRPAITPRVYSIAYGQVEASTSQQITDMIGKGGFRKEPGDHFGLVQAAGGHVMFTYGVVRNISVMVCGMDLPADLVKCRVKAHDVILGMDWLSKHRAHLDCYRGRVLFETAKEMVVYQGIRPLPGNLLVSPTQAEQLISNGYEAYLASIMIEEVGTGAELSEILVVWEFESVFGPLSELPPSWSDPFTIELEPGTAPISKAP</sequence>
<dbReference type="Proteomes" id="UP000694864">
    <property type="component" value="Chromosome 15"/>
</dbReference>
<name>A0ABM1QZY5_CAMSA</name>
<proteinExistence type="predicted"/>
<feature type="domain" description="CCHC-type" evidence="2">
    <location>
        <begin position="27"/>
        <end position="42"/>
    </location>
</feature>
<keyword evidence="1" id="KW-0863">Zinc-finger</keyword>
<dbReference type="Pfam" id="PF00098">
    <property type="entry name" value="zf-CCHC"/>
    <property type="match status" value="2"/>
</dbReference>
<dbReference type="PANTHER" id="PTHR15503:SF42">
    <property type="entry name" value="ZINC FINGER, CCHC-TYPE, RETROTRANSPOSON GAG DOMAIN, ASPARTIC PEPTIDASE DOMAIN PROTEIN-RELATED"/>
    <property type="match status" value="1"/>
</dbReference>
<reference evidence="3" key="1">
    <citation type="journal article" date="2014" name="Nat. Commun.">
        <title>The emerging biofuel crop Camelina sativa retains a highly undifferentiated hexaploid genome structure.</title>
        <authorList>
            <person name="Kagale S."/>
            <person name="Koh C."/>
            <person name="Nixon J."/>
            <person name="Bollina V."/>
            <person name="Clarke W.E."/>
            <person name="Tuteja R."/>
            <person name="Spillane C."/>
            <person name="Robinson S.J."/>
            <person name="Links M.G."/>
            <person name="Clarke C."/>
            <person name="Higgins E.E."/>
            <person name="Huebert T."/>
            <person name="Sharpe A.G."/>
            <person name="Parkin I.A."/>
        </authorList>
    </citation>
    <scope>NUCLEOTIDE SEQUENCE [LARGE SCALE GENOMIC DNA]</scope>
    <source>
        <strain evidence="3">cv. DH55</strain>
    </source>
</reference>
<protein>
    <submittedName>
        <fullName evidence="4">Uncharacterized protein LOC109129135</fullName>
    </submittedName>
</protein>